<name>W4G2Z5_APHAT</name>
<protein>
    <submittedName>
        <fullName evidence="2">Uncharacterized protein</fullName>
    </submittedName>
</protein>
<gene>
    <name evidence="2" type="ORF">H257_11576</name>
</gene>
<feature type="region of interest" description="Disordered" evidence="1">
    <location>
        <begin position="35"/>
        <end position="56"/>
    </location>
</feature>
<proteinExistence type="predicted"/>
<dbReference type="EMBL" id="KI913148">
    <property type="protein sequence ID" value="ETV73434.1"/>
    <property type="molecule type" value="Genomic_DNA"/>
</dbReference>
<evidence type="ECO:0000313" key="2">
    <source>
        <dbReference type="EMBL" id="ETV73434.1"/>
    </source>
</evidence>
<evidence type="ECO:0000256" key="1">
    <source>
        <dbReference type="SAM" id="MobiDB-lite"/>
    </source>
</evidence>
<sequence length="100" mass="11175">MTEKSKILIKTHNSTSDAADAMYRTARVLHQSARYMRRHPNASRVPSMNMKGPLGGGMGRSNAIRVLSVSTLDLLCCRVHPLDLRVQALEFHTLQDDDGR</sequence>
<dbReference type="RefSeq" id="XP_009836860.1">
    <property type="nucleotide sequence ID" value="XM_009838558.1"/>
</dbReference>
<dbReference type="AlphaFoldDB" id="W4G2Z5"/>
<organism evidence="2">
    <name type="scientific">Aphanomyces astaci</name>
    <name type="common">Crayfish plague agent</name>
    <dbReference type="NCBI Taxonomy" id="112090"/>
    <lineage>
        <taxon>Eukaryota</taxon>
        <taxon>Sar</taxon>
        <taxon>Stramenopiles</taxon>
        <taxon>Oomycota</taxon>
        <taxon>Saprolegniomycetes</taxon>
        <taxon>Saprolegniales</taxon>
        <taxon>Verrucalvaceae</taxon>
        <taxon>Aphanomyces</taxon>
    </lineage>
</organism>
<dbReference type="GeneID" id="20813572"/>
<dbReference type="VEuPathDB" id="FungiDB:H257_11576"/>
<reference evidence="2" key="1">
    <citation type="submission" date="2013-12" db="EMBL/GenBank/DDBJ databases">
        <title>The Genome Sequence of Aphanomyces astaci APO3.</title>
        <authorList>
            <consortium name="The Broad Institute Genomics Platform"/>
            <person name="Russ C."/>
            <person name="Tyler B."/>
            <person name="van West P."/>
            <person name="Dieguez-Uribeondo J."/>
            <person name="Young S.K."/>
            <person name="Zeng Q."/>
            <person name="Gargeya S."/>
            <person name="Fitzgerald M."/>
            <person name="Abouelleil A."/>
            <person name="Alvarado L."/>
            <person name="Chapman S.B."/>
            <person name="Gainer-Dewar J."/>
            <person name="Goldberg J."/>
            <person name="Griggs A."/>
            <person name="Gujja S."/>
            <person name="Hansen M."/>
            <person name="Howarth C."/>
            <person name="Imamovic A."/>
            <person name="Ireland A."/>
            <person name="Larimer J."/>
            <person name="McCowan C."/>
            <person name="Murphy C."/>
            <person name="Pearson M."/>
            <person name="Poon T.W."/>
            <person name="Priest M."/>
            <person name="Roberts A."/>
            <person name="Saif S."/>
            <person name="Shea T."/>
            <person name="Sykes S."/>
            <person name="Wortman J."/>
            <person name="Nusbaum C."/>
            <person name="Birren B."/>
        </authorList>
    </citation>
    <scope>NUCLEOTIDE SEQUENCE [LARGE SCALE GENOMIC DNA]</scope>
    <source>
        <strain evidence="2">APO3</strain>
    </source>
</reference>
<accession>W4G2Z5</accession>